<keyword evidence="14" id="KW-1185">Reference proteome</keyword>
<proteinExistence type="inferred from homology"/>
<dbReference type="Gene3D" id="2.40.50.100">
    <property type="match status" value="1"/>
</dbReference>
<dbReference type="Proteomes" id="UP000252182">
    <property type="component" value="Chromosome"/>
</dbReference>
<gene>
    <name evidence="13" type="primary">hlyD</name>
    <name evidence="13" type="ORF">DTO96_101606</name>
</gene>
<keyword evidence="3 9" id="KW-0813">Transport</keyword>
<evidence type="ECO:0000256" key="10">
    <source>
        <dbReference type="SAM" id="Coils"/>
    </source>
</evidence>
<evidence type="ECO:0000259" key="11">
    <source>
        <dbReference type="Pfam" id="PF25988"/>
    </source>
</evidence>
<evidence type="ECO:0000256" key="8">
    <source>
        <dbReference type="ARBA" id="ARBA00023136"/>
    </source>
</evidence>
<dbReference type="InterPro" id="IPR050739">
    <property type="entry name" value="MFP"/>
</dbReference>
<dbReference type="InterPro" id="IPR058982">
    <property type="entry name" value="Beta-barrel_AprE"/>
</dbReference>
<evidence type="ECO:0000256" key="3">
    <source>
        <dbReference type="ARBA" id="ARBA00022448"/>
    </source>
</evidence>
<feature type="domain" description="AprE-like beta-barrel" evidence="12">
    <location>
        <begin position="361"/>
        <end position="449"/>
    </location>
</feature>
<feature type="coiled-coil region" evidence="10">
    <location>
        <begin position="270"/>
        <end position="319"/>
    </location>
</feature>
<evidence type="ECO:0000313" key="13">
    <source>
        <dbReference type="EMBL" id="AXF85866.1"/>
    </source>
</evidence>
<comment type="subcellular location">
    <subcellularLocation>
        <location evidence="1 9">Cell inner membrane</location>
        <topology evidence="1 9">Single-pass membrane protein</topology>
    </subcellularLocation>
</comment>
<feature type="transmembrane region" description="Helical" evidence="9">
    <location>
        <begin position="59"/>
        <end position="77"/>
    </location>
</feature>
<dbReference type="Pfam" id="PF25988">
    <property type="entry name" value="HH_CyaD"/>
    <property type="match status" value="1"/>
</dbReference>
<reference evidence="14" key="1">
    <citation type="submission" date="2018-07" db="EMBL/GenBank/DDBJ databases">
        <authorList>
            <person name="Kim H."/>
        </authorList>
    </citation>
    <scope>NUCLEOTIDE SEQUENCE [LARGE SCALE GENOMIC DNA]</scope>
    <source>
        <strain evidence="14">F02</strain>
    </source>
</reference>
<dbReference type="RefSeq" id="WP_114563014.1">
    <property type="nucleotide sequence ID" value="NZ_CP031124.1"/>
</dbReference>
<dbReference type="KEGG" id="hyf:DTO96_101606"/>
<dbReference type="PANTHER" id="PTHR30386">
    <property type="entry name" value="MEMBRANE FUSION SUBUNIT OF EMRAB-TOLC MULTIDRUG EFFLUX PUMP"/>
    <property type="match status" value="1"/>
</dbReference>
<dbReference type="GO" id="GO:0015031">
    <property type="term" value="P:protein transport"/>
    <property type="evidence" value="ECO:0007669"/>
    <property type="project" value="InterPro"/>
</dbReference>
<keyword evidence="8 9" id="KW-0472">Membrane</keyword>
<dbReference type="EMBL" id="CP031124">
    <property type="protein sequence ID" value="AXF85866.1"/>
    <property type="molecule type" value="Genomic_DNA"/>
</dbReference>
<evidence type="ECO:0000256" key="6">
    <source>
        <dbReference type="ARBA" id="ARBA00022692"/>
    </source>
</evidence>
<dbReference type="Gene3D" id="2.40.30.170">
    <property type="match status" value="1"/>
</dbReference>
<dbReference type="InterPro" id="IPR010129">
    <property type="entry name" value="T1SS_HlyD"/>
</dbReference>
<dbReference type="InterPro" id="IPR059040">
    <property type="entry name" value="HH_CyaD-like"/>
</dbReference>
<organism evidence="13 14">
    <name type="scientific">Ephemeroptericola cinctiostellae</name>
    <dbReference type="NCBI Taxonomy" id="2268024"/>
    <lineage>
        <taxon>Bacteria</taxon>
        <taxon>Pseudomonadati</taxon>
        <taxon>Pseudomonadota</taxon>
        <taxon>Betaproteobacteria</taxon>
        <taxon>Burkholderiales</taxon>
        <taxon>Burkholderiaceae</taxon>
        <taxon>Ephemeroptericola</taxon>
    </lineage>
</organism>
<evidence type="ECO:0000259" key="12">
    <source>
        <dbReference type="Pfam" id="PF26002"/>
    </source>
</evidence>
<dbReference type="PANTHER" id="PTHR30386:SF27">
    <property type="entry name" value="MEMBRANE FUSION PROTEIN (MFP) FAMILY PROTEIN"/>
    <property type="match status" value="1"/>
</dbReference>
<sequence>MKHRLQAFGDLIKRYRDAFGQAWEHREELETPERKSIESEFLPAALSLQDTPVSPAPRIVAWLIIAFMVITLLWAIFGHVDVVATAQGKIVPNDRIKTIQALETSKVKAIYVKDGQEVKAGDVLIELDTAGTQADQAQAADELMAARLQNARGQALLNAIAQRTSPRLAPIEGVTAEKLQEAQSLVSGQFAEYNAQLARIDSTIAQRNAEVQTTQAQVRKLEQTAPIAAQRAQDYKKLQEDGFISKHATMEQEQVQIEQTADLAAQRSHIKEISASIREAQAQKAELTAQTRRTSLDSITEAQQKIATYEQQVLKTEARNGFMTLTSPVDGTVQQLAVFTVGGVVSEAQAVMIIVPHDNPLEVEAYIENKDIGFVKEGQEAEIKVETFQYTKYGTIHAKVVSVSHDAINDEKRGLVYMSRIKMDKSSLNIDGTDVKLSPGMAVSAEIKTNQRRVIEYFLSPLMQYGHDSLKER</sequence>
<dbReference type="GO" id="GO:0005886">
    <property type="term" value="C:plasma membrane"/>
    <property type="evidence" value="ECO:0007669"/>
    <property type="project" value="UniProtKB-SubCell"/>
</dbReference>
<comment type="similarity">
    <text evidence="2 9">Belongs to the membrane fusion protein (MFP) (TC 8.A.1) family.</text>
</comment>
<evidence type="ECO:0000256" key="9">
    <source>
        <dbReference type="RuleBase" id="RU365093"/>
    </source>
</evidence>
<evidence type="ECO:0000256" key="4">
    <source>
        <dbReference type="ARBA" id="ARBA00022475"/>
    </source>
</evidence>
<dbReference type="PRINTS" id="PR01490">
    <property type="entry name" value="RTXTOXIND"/>
</dbReference>
<dbReference type="NCBIfam" id="TIGR01843">
    <property type="entry name" value="type_I_hlyD"/>
    <property type="match status" value="1"/>
</dbReference>
<evidence type="ECO:0000256" key="5">
    <source>
        <dbReference type="ARBA" id="ARBA00022519"/>
    </source>
</evidence>
<dbReference type="Pfam" id="PF26002">
    <property type="entry name" value="Beta-barrel_AprE"/>
    <property type="match status" value="1"/>
</dbReference>
<protein>
    <recommendedName>
        <fullName evidence="9">Membrane fusion protein (MFP) family protein</fullName>
    </recommendedName>
</protein>
<keyword evidence="6 9" id="KW-0812">Transmembrane</keyword>
<accession>A0A345DBX8</accession>
<keyword evidence="5 9" id="KW-0997">Cell inner membrane</keyword>
<keyword evidence="4 9" id="KW-1003">Cell membrane</keyword>
<name>A0A345DBX8_9BURK</name>
<evidence type="ECO:0000256" key="1">
    <source>
        <dbReference type="ARBA" id="ARBA00004377"/>
    </source>
</evidence>
<dbReference type="SUPFAM" id="SSF111369">
    <property type="entry name" value="HlyD-like secretion proteins"/>
    <property type="match status" value="2"/>
</dbReference>
<dbReference type="AlphaFoldDB" id="A0A345DBX8"/>
<keyword evidence="7 9" id="KW-1133">Transmembrane helix</keyword>
<evidence type="ECO:0000256" key="7">
    <source>
        <dbReference type="ARBA" id="ARBA00022989"/>
    </source>
</evidence>
<feature type="domain" description="CyaD-like alpha-helical hairpin" evidence="11">
    <location>
        <begin position="128"/>
        <end position="321"/>
    </location>
</feature>
<keyword evidence="10" id="KW-0175">Coiled coil</keyword>
<evidence type="ECO:0000313" key="14">
    <source>
        <dbReference type="Proteomes" id="UP000252182"/>
    </source>
</evidence>
<dbReference type="OrthoDB" id="9775513at2"/>
<evidence type="ECO:0000256" key="2">
    <source>
        <dbReference type="ARBA" id="ARBA00009477"/>
    </source>
</evidence>